<dbReference type="AlphaFoldDB" id="A0A328ADB7"/>
<name>A0A328ADB7_9CAUL</name>
<accession>A0A328ADB7</accession>
<feature type="chain" id="PRO_5016267227" description="Lipoprotein" evidence="1">
    <location>
        <begin position="22"/>
        <end position="136"/>
    </location>
</feature>
<reference evidence="3" key="1">
    <citation type="submission" date="2018-05" db="EMBL/GenBank/DDBJ databases">
        <authorList>
            <person name="Li X."/>
        </authorList>
    </citation>
    <scope>NUCLEOTIDE SEQUENCE [LARGE SCALE GENOMIC DNA]</scope>
    <source>
        <strain evidence="3">YIM 73061</strain>
    </source>
</reference>
<dbReference type="Pfam" id="PF20101">
    <property type="entry name" value="DUF6491"/>
    <property type="match status" value="1"/>
</dbReference>
<dbReference type="RefSeq" id="WP_111514871.1">
    <property type="nucleotide sequence ID" value="NZ_QFYR01000002.1"/>
</dbReference>
<comment type="caution">
    <text evidence="2">The sequence shown here is derived from an EMBL/GenBank/DDBJ whole genome shotgun (WGS) entry which is preliminary data.</text>
</comment>
<evidence type="ECO:0008006" key="4">
    <source>
        <dbReference type="Google" id="ProtNLM"/>
    </source>
</evidence>
<sequence>MRPVPFAAISSLMALAVGACAAPPGREAAPGAQAGSAPRQCFWTRNVNGFAAADDNVVNVRVSGGDIYQLALFAPCRDVDWAQGVALRSRAGSTVCTGADAELIVPGPLGPNTCQVREVRRLTPEEAAALPSRARP</sequence>
<protein>
    <recommendedName>
        <fullName evidence="4">Lipoprotein</fullName>
    </recommendedName>
</protein>
<gene>
    <name evidence="2" type="ORF">DJ018_10265</name>
</gene>
<evidence type="ECO:0000313" key="3">
    <source>
        <dbReference type="Proteomes" id="UP000249725"/>
    </source>
</evidence>
<feature type="signal peptide" evidence="1">
    <location>
        <begin position="1"/>
        <end position="21"/>
    </location>
</feature>
<proteinExistence type="predicted"/>
<dbReference type="OrthoDB" id="7210721at2"/>
<dbReference type="InterPro" id="IPR045500">
    <property type="entry name" value="DUF6491"/>
</dbReference>
<evidence type="ECO:0000256" key="1">
    <source>
        <dbReference type="SAM" id="SignalP"/>
    </source>
</evidence>
<evidence type="ECO:0000313" key="2">
    <source>
        <dbReference type="EMBL" id="RAK52585.1"/>
    </source>
</evidence>
<keyword evidence="3" id="KW-1185">Reference proteome</keyword>
<keyword evidence="1" id="KW-0732">Signal</keyword>
<dbReference type="PROSITE" id="PS51257">
    <property type="entry name" value="PROKAR_LIPOPROTEIN"/>
    <property type="match status" value="1"/>
</dbReference>
<dbReference type="Proteomes" id="UP000249725">
    <property type="component" value="Unassembled WGS sequence"/>
</dbReference>
<organism evidence="2 3">
    <name type="scientific">Phenylobacterium deserti</name>
    <dbReference type="NCBI Taxonomy" id="1914756"/>
    <lineage>
        <taxon>Bacteria</taxon>
        <taxon>Pseudomonadati</taxon>
        <taxon>Pseudomonadota</taxon>
        <taxon>Alphaproteobacteria</taxon>
        <taxon>Caulobacterales</taxon>
        <taxon>Caulobacteraceae</taxon>
        <taxon>Phenylobacterium</taxon>
    </lineage>
</organism>
<dbReference type="EMBL" id="QFYR01000002">
    <property type="protein sequence ID" value="RAK52585.1"/>
    <property type="molecule type" value="Genomic_DNA"/>
</dbReference>